<keyword evidence="3" id="KW-0963">Cytoplasm</keyword>
<dbReference type="PANTHER" id="PTHR21490">
    <property type="entry name" value="ENKURIN-RELATED"/>
    <property type="match status" value="1"/>
</dbReference>
<dbReference type="InterPro" id="IPR052102">
    <property type="entry name" value="Enkurin_domain-protein"/>
</dbReference>
<dbReference type="GeneID" id="107065905"/>
<protein>
    <submittedName>
        <fullName evidence="8">Enkurin</fullName>
    </submittedName>
</protein>
<keyword evidence="7" id="KW-1185">Reference proteome</keyword>
<proteinExistence type="predicted"/>
<dbReference type="Pfam" id="PF13864">
    <property type="entry name" value="Enkurin"/>
    <property type="match status" value="1"/>
</dbReference>
<evidence type="ECO:0000256" key="4">
    <source>
        <dbReference type="ARBA" id="ARBA00023212"/>
    </source>
</evidence>
<evidence type="ECO:0000259" key="6">
    <source>
        <dbReference type="PROSITE" id="PS51665"/>
    </source>
</evidence>
<keyword evidence="5" id="KW-0966">Cell projection</keyword>
<evidence type="ECO:0000256" key="1">
    <source>
        <dbReference type="ARBA" id="ARBA00004138"/>
    </source>
</evidence>
<dbReference type="RefSeq" id="XP_015175487.1">
    <property type="nucleotide sequence ID" value="XM_015320001.1"/>
</dbReference>
<reference evidence="8" key="1">
    <citation type="submission" date="2025-08" db="UniProtKB">
        <authorList>
            <consortium name="RefSeq"/>
        </authorList>
    </citation>
    <scope>IDENTIFICATION</scope>
    <source>
        <tissue evidence="8">Whole body</tissue>
    </source>
</reference>
<gene>
    <name evidence="8" type="primary">LOC107065905</name>
</gene>
<keyword evidence="4" id="KW-0206">Cytoskeleton</keyword>
<evidence type="ECO:0000256" key="2">
    <source>
        <dbReference type="ARBA" id="ARBA00004245"/>
    </source>
</evidence>
<evidence type="ECO:0000313" key="7">
    <source>
        <dbReference type="Proteomes" id="UP000694924"/>
    </source>
</evidence>
<dbReference type="InterPro" id="IPR027012">
    <property type="entry name" value="Enkurin_dom"/>
</dbReference>
<evidence type="ECO:0000256" key="5">
    <source>
        <dbReference type="ARBA" id="ARBA00023273"/>
    </source>
</evidence>
<dbReference type="PANTHER" id="PTHR21490:SF0">
    <property type="entry name" value="ENKURIN"/>
    <property type="match status" value="1"/>
</dbReference>
<name>A0ABM1I5K0_POLDO</name>
<accession>A0ABM1I5K0</accession>
<dbReference type="Proteomes" id="UP000694924">
    <property type="component" value="Unplaced"/>
</dbReference>
<evidence type="ECO:0000256" key="3">
    <source>
        <dbReference type="ARBA" id="ARBA00022490"/>
    </source>
</evidence>
<evidence type="ECO:0000313" key="8">
    <source>
        <dbReference type="RefSeq" id="XP_015175487.1"/>
    </source>
</evidence>
<feature type="domain" description="Enkurin" evidence="6">
    <location>
        <begin position="170"/>
        <end position="268"/>
    </location>
</feature>
<organism evidence="7 8">
    <name type="scientific">Polistes dominula</name>
    <name type="common">European paper wasp</name>
    <name type="synonym">Vespa dominula</name>
    <dbReference type="NCBI Taxonomy" id="743375"/>
    <lineage>
        <taxon>Eukaryota</taxon>
        <taxon>Metazoa</taxon>
        <taxon>Ecdysozoa</taxon>
        <taxon>Arthropoda</taxon>
        <taxon>Hexapoda</taxon>
        <taxon>Insecta</taxon>
        <taxon>Pterygota</taxon>
        <taxon>Neoptera</taxon>
        <taxon>Endopterygota</taxon>
        <taxon>Hymenoptera</taxon>
        <taxon>Apocrita</taxon>
        <taxon>Aculeata</taxon>
        <taxon>Vespoidea</taxon>
        <taxon>Vespidae</taxon>
        <taxon>Polistinae</taxon>
        <taxon>Polistini</taxon>
        <taxon>Polistes</taxon>
    </lineage>
</organism>
<dbReference type="PROSITE" id="PS51665">
    <property type="entry name" value="ENKURIN"/>
    <property type="match status" value="1"/>
</dbReference>
<sequence length="275" mass="32779">MVYVESETDEVITDLIPGPSIEYAKRQRYISQYNKPIKTEIKKEKYSHRTFGLPQVPLNLPSQYLKKKSRIEYRKTDVKHVHIRDPEYQRKLPSWVPLKIKKKEKCGELPVDPVKSGRINFKKQNIINIKKSQPFIHKERYVDTRYGDVHDLKSSGLYPIYIHRKGFGKVPKIVKKIICEEVEKELKENKSSDTCIDEPKYHCISEEERKELLDGMKRRWDEMMKQFHSLPFVIDTPPKVQRKAKLERELQQLEKDITILERHSYICVKNDNENE</sequence>
<comment type="subcellular location">
    <subcellularLocation>
        <location evidence="1">Cell projection</location>
        <location evidence="1">Cilium</location>
    </subcellularLocation>
    <subcellularLocation>
        <location evidence="2">Cytoplasm</location>
        <location evidence="2">Cytoskeleton</location>
    </subcellularLocation>
</comment>